<dbReference type="EMBL" id="LHPI01000009">
    <property type="protein sequence ID" value="KOO07575.1"/>
    <property type="molecule type" value="Genomic_DNA"/>
</dbReference>
<protein>
    <submittedName>
        <fullName evidence="2">MFS transporter permease</fullName>
    </submittedName>
</protein>
<evidence type="ECO:0000313" key="3">
    <source>
        <dbReference type="Proteomes" id="UP000037530"/>
    </source>
</evidence>
<gene>
    <name evidence="2" type="ORF">AKJ31_11860</name>
</gene>
<organism evidence="2 3">
    <name type="scientific">Vibrio hepatarius</name>
    <dbReference type="NCBI Taxonomy" id="171383"/>
    <lineage>
        <taxon>Bacteria</taxon>
        <taxon>Pseudomonadati</taxon>
        <taxon>Pseudomonadota</taxon>
        <taxon>Gammaproteobacteria</taxon>
        <taxon>Vibrionales</taxon>
        <taxon>Vibrionaceae</taxon>
        <taxon>Vibrio</taxon>
        <taxon>Vibrio oreintalis group</taxon>
    </lineage>
</organism>
<dbReference type="Pfam" id="PF11391">
    <property type="entry name" value="DUF2798"/>
    <property type="match status" value="1"/>
</dbReference>
<keyword evidence="3" id="KW-1185">Reference proteome</keyword>
<comment type="caution">
    <text evidence="2">The sequence shown here is derived from an EMBL/GenBank/DDBJ whole genome shotgun (WGS) entry which is preliminary data.</text>
</comment>
<dbReference type="PATRIC" id="fig|171383.3.peg.2423"/>
<keyword evidence="1" id="KW-0472">Membrane</keyword>
<dbReference type="RefSeq" id="WP_053409314.1">
    <property type="nucleotide sequence ID" value="NZ_DAIPHI010000004.1"/>
</dbReference>
<reference evidence="3" key="1">
    <citation type="submission" date="2015-08" db="EMBL/GenBank/DDBJ databases">
        <title>Vibrio galatheae sp. nov., a novel member of the Vibrionaceae family isolated from the Solomon Islands.</title>
        <authorList>
            <person name="Giubergia S."/>
            <person name="Machado H."/>
            <person name="Mateiu R.V."/>
            <person name="Gram L."/>
        </authorList>
    </citation>
    <scope>NUCLEOTIDE SEQUENCE [LARGE SCALE GENOMIC DNA]</scope>
    <source>
        <strain evidence="3">DSM 19134</strain>
    </source>
</reference>
<dbReference type="AlphaFoldDB" id="A0A0M0HZS7"/>
<dbReference type="InterPro" id="IPR021529">
    <property type="entry name" value="DUF2798"/>
</dbReference>
<keyword evidence="1" id="KW-1133">Transmembrane helix</keyword>
<evidence type="ECO:0000313" key="2">
    <source>
        <dbReference type="EMBL" id="KOO07575.1"/>
    </source>
</evidence>
<sequence length="78" mass="8726">MNRKQFWVTTLLSSFTMAFLMSGLMSGINLGFNAAWPAIWMKGFVLAWPSALLLNLTILPQVRKLSAWIINPNVVSKA</sequence>
<feature type="transmembrane region" description="Helical" evidence="1">
    <location>
        <begin position="38"/>
        <end position="59"/>
    </location>
</feature>
<evidence type="ECO:0000256" key="1">
    <source>
        <dbReference type="SAM" id="Phobius"/>
    </source>
</evidence>
<proteinExistence type="predicted"/>
<dbReference type="OrthoDB" id="8481133at2"/>
<dbReference type="Proteomes" id="UP000037530">
    <property type="component" value="Unassembled WGS sequence"/>
</dbReference>
<accession>A0A0M0HZS7</accession>
<keyword evidence="1" id="KW-0812">Transmembrane</keyword>
<feature type="transmembrane region" description="Helical" evidence="1">
    <location>
        <begin position="7"/>
        <end position="32"/>
    </location>
</feature>
<name>A0A0M0HZS7_9VIBR</name>